<keyword evidence="5 6" id="KW-0472">Membrane</keyword>
<accession>A0A067Z6R5</accession>
<feature type="transmembrane region" description="Helical" evidence="6">
    <location>
        <begin position="291"/>
        <end position="316"/>
    </location>
</feature>
<feature type="transmembrane region" description="Helical" evidence="6">
    <location>
        <begin position="73"/>
        <end position="97"/>
    </location>
</feature>
<evidence type="ECO:0000313" key="7">
    <source>
        <dbReference type="EMBL" id="AHK72034.1"/>
    </source>
</evidence>
<comment type="subcellular location">
    <subcellularLocation>
        <location evidence="1">Cell membrane</location>
        <topology evidence="1">Multi-pass membrane protein</topology>
    </subcellularLocation>
</comment>
<dbReference type="AlphaFoldDB" id="A0A067Z6R5"/>
<dbReference type="KEGG" id="goy:GLS_c21630"/>
<evidence type="ECO:0000256" key="3">
    <source>
        <dbReference type="ARBA" id="ARBA00022692"/>
    </source>
</evidence>
<evidence type="ECO:0000256" key="5">
    <source>
        <dbReference type="ARBA" id="ARBA00023136"/>
    </source>
</evidence>
<reference evidence="7 8" key="1">
    <citation type="journal article" date="2015" name="Appl. Microbiol. Biotechnol.">
        <title>The consequence of an additional NADH dehydrogenase paralog on the growth of Gluconobacter oxydans DSM3504.</title>
        <authorList>
            <person name="Kostner D."/>
            <person name="Luchterhand B."/>
            <person name="Junker A."/>
            <person name="Volland S."/>
            <person name="Daniel R."/>
            <person name="Buchs J."/>
            <person name="Liebl W."/>
            <person name="Ehrenreich A."/>
        </authorList>
    </citation>
    <scope>NUCLEOTIDE SEQUENCE [LARGE SCALE GENOMIC DNA]</scope>
    <source>
        <strain evidence="7">DSM 3504</strain>
    </source>
</reference>
<dbReference type="GO" id="GO:0043190">
    <property type="term" value="C:ATP-binding cassette (ABC) transporter complex"/>
    <property type="evidence" value="ECO:0007669"/>
    <property type="project" value="TreeGrafter"/>
</dbReference>
<evidence type="ECO:0000313" key="8">
    <source>
        <dbReference type="Proteomes" id="UP000031656"/>
    </source>
</evidence>
<dbReference type="InterPro" id="IPR005495">
    <property type="entry name" value="LptG/LptF_permease"/>
</dbReference>
<dbReference type="PANTHER" id="PTHR33529">
    <property type="entry name" value="SLR0882 PROTEIN-RELATED"/>
    <property type="match status" value="1"/>
</dbReference>
<keyword evidence="4 6" id="KW-1133">Transmembrane helix</keyword>
<protein>
    <submittedName>
        <fullName evidence="7">Putative permease</fullName>
    </submittedName>
</protein>
<evidence type="ECO:0000256" key="2">
    <source>
        <dbReference type="ARBA" id="ARBA00022475"/>
    </source>
</evidence>
<evidence type="ECO:0000256" key="4">
    <source>
        <dbReference type="ARBA" id="ARBA00022989"/>
    </source>
</evidence>
<dbReference type="PANTHER" id="PTHR33529:SF2">
    <property type="entry name" value="LIPOPOLYSACCHARIDE EXPORT SYSTEM PERMEASE PROTEIN LPTG"/>
    <property type="match status" value="1"/>
</dbReference>
<name>A0A067Z6R5_GLUOY</name>
<dbReference type="Proteomes" id="UP000031656">
    <property type="component" value="Chromosome"/>
</dbReference>
<sequence>MATAQAYKGAGMSDSTPAMPRHVLIKALNRALLGRFLLCGAVLVSLLEILALLEKTTPILNRHLGFRGILTFAFLHLPALSIDILPLAFMVGALFLLTQMTLSSEISALRAAGLSTPALYRLLLPAVLIAGIGGTCAQYWLVPACENALTTWWNRTDPLAGQDGQPEDNILWFRAGPMLVRIGQIAQGGTFLRDVTIYHRDNTGLLTGTEHTNVLTYRDGQWHPDGAQDLSLSDDKSYVNVTKGDSTFVIPATPSVIMTLSQNGATVTPAQVSAILHKGAPASLPRATYRMALFSGMILPVEIAVMLLLTLPVIYIPPRAGLRNPLPVYVLAAGMGFVILQGMISALGNAGTLPAPLAVSVGPLLGTLLGLTWLLRMEER</sequence>
<dbReference type="EMBL" id="CP004373">
    <property type="protein sequence ID" value="AHK72034.1"/>
    <property type="molecule type" value="Genomic_DNA"/>
</dbReference>
<organism evidence="7 8">
    <name type="scientific">Gluconobacter oxydans DSM 3504</name>
    <dbReference type="NCBI Taxonomy" id="1288313"/>
    <lineage>
        <taxon>Bacteria</taxon>
        <taxon>Pseudomonadati</taxon>
        <taxon>Pseudomonadota</taxon>
        <taxon>Alphaproteobacteria</taxon>
        <taxon>Acetobacterales</taxon>
        <taxon>Acetobacteraceae</taxon>
        <taxon>Gluconobacter</taxon>
    </lineage>
</organism>
<gene>
    <name evidence="7" type="ORF">GLS_c21630</name>
</gene>
<dbReference type="Pfam" id="PF03739">
    <property type="entry name" value="LptF_LptG"/>
    <property type="match status" value="1"/>
</dbReference>
<evidence type="ECO:0000256" key="6">
    <source>
        <dbReference type="SAM" id="Phobius"/>
    </source>
</evidence>
<feature type="transmembrane region" description="Helical" evidence="6">
    <location>
        <begin position="32"/>
        <end position="53"/>
    </location>
</feature>
<proteinExistence type="predicted"/>
<evidence type="ECO:0000256" key="1">
    <source>
        <dbReference type="ARBA" id="ARBA00004651"/>
    </source>
</evidence>
<dbReference type="HOGENOM" id="CLU_028799_1_1_5"/>
<dbReference type="GO" id="GO:0015920">
    <property type="term" value="P:lipopolysaccharide transport"/>
    <property type="evidence" value="ECO:0007669"/>
    <property type="project" value="TreeGrafter"/>
</dbReference>
<feature type="transmembrane region" description="Helical" evidence="6">
    <location>
        <begin position="328"/>
        <end position="347"/>
    </location>
</feature>
<keyword evidence="3 6" id="KW-0812">Transmembrane</keyword>
<feature type="transmembrane region" description="Helical" evidence="6">
    <location>
        <begin position="118"/>
        <end position="141"/>
    </location>
</feature>
<feature type="transmembrane region" description="Helical" evidence="6">
    <location>
        <begin position="353"/>
        <end position="375"/>
    </location>
</feature>
<keyword evidence="2" id="KW-1003">Cell membrane</keyword>